<keyword evidence="4" id="KW-1185">Reference proteome</keyword>
<dbReference type="EMBL" id="CP007451">
    <property type="protein sequence ID" value="AHW61635.1"/>
    <property type="molecule type" value="Genomic_DNA"/>
</dbReference>
<evidence type="ECO:0008006" key="6">
    <source>
        <dbReference type="Google" id="ProtNLM"/>
    </source>
</evidence>
<dbReference type="KEGG" id="dori:FH5T_05430"/>
<feature type="signal peptide" evidence="1">
    <location>
        <begin position="1"/>
        <end position="20"/>
    </location>
</feature>
<name>X5E2E7_9BACT</name>
<reference evidence="2 4" key="1">
    <citation type="submission" date="2014-03" db="EMBL/GenBank/DDBJ databases">
        <title>Complete genome sequence of a deeply braunched marine Bacteroidia bacterium Draconibacterium orientale type strain FH5T.</title>
        <authorList>
            <person name="Li X."/>
            <person name="Wang X."/>
            <person name="Xie Z."/>
            <person name="Du Z."/>
            <person name="Chen G."/>
        </authorList>
    </citation>
    <scope>NUCLEOTIDE SEQUENCE [LARGE SCALE GENOMIC DNA]</scope>
    <source>
        <strain evidence="2 4">FH5</strain>
    </source>
</reference>
<organism evidence="3 5">
    <name type="scientific">Draconibacterium orientale</name>
    <dbReference type="NCBI Taxonomy" id="1168034"/>
    <lineage>
        <taxon>Bacteria</taxon>
        <taxon>Pseudomonadati</taxon>
        <taxon>Bacteroidota</taxon>
        <taxon>Bacteroidia</taxon>
        <taxon>Marinilabiliales</taxon>
        <taxon>Prolixibacteraceae</taxon>
        <taxon>Draconibacterium</taxon>
    </lineage>
</organism>
<dbReference type="OrthoDB" id="9853237at2"/>
<protein>
    <recommendedName>
        <fullName evidence="6">DUF1735 domain-containing protein</fullName>
    </recommendedName>
</protein>
<evidence type="ECO:0000256" key="1">
    <source>
        <dbReference type="SAM" id="SignalP"/>
    </source>
</evidence>
<dbReference type="Proteomes" id="UP000023772">
    <property type="component" value="Chromosome"/>
</dbReference>
<proteinExistence type="predicted"/>
<dbReference type="AlphaFoldDB" id="X5E2E7"/>
<evidence type="ECO:0000313" key="4">
    <source>
        <dbReference type="Proteomes" id="UP000023772"/>
    </source>
</evidence>
<feature type="chain" id="PRO_5010515206" description="DUF1735 domain-containing protein" evidence="1">
    <location>
        <begin position="21"/>
        <end position="192"/>
    </location>
</feature>
<dbReference type="EMBL" id="FOHT01000008">
    <property type="protein sequence ID" value="SET23486.1"/>
    <property type="molecule type" value="Genomic_DNA"/>
</dbReference>
<accession>X5E2E7</accession>
<dbReference type="HOGENOM" id="CLU_1413178_0_0_10"/>
<gene>
    <name evidence="2" type="ORF">FH5T_05430</name>
    <name evidence="3" type="ORF">SAMN05444285_10880</name>
</gene>
<evidence type="ECO:0000313" key="3">
    <source>
        <dbReference type="EMBL" id="SET23486.1"/>
    </source>
</evidence>
<evidence type="ECO:0000313" key="2">
    <source>
        <dbReference type="EMBL" id="AHW61635.1"/>
    </source>
</evidence>
<evidence type="ECO:0000313" key="5">
    <source>
        <dbReference type="Proteomes" id="UP000181981"/>
    </source>
</evidence>
<dbReference type="RefSeq" id="WP_038556477.1">
    <property type="nucleotide sequence ID" value="NZ_FOHT01000008.1"/>
</dbReference>
<dbReference type="Proteomes" id="UP000181981">
    <property type="component" value="Unassembled WGS sequence"/>
</dbReference>
<reference evidence="3 5" key="2">
    <citation type="submission" date="2016-10" db="EMBL/GenBank/DDBJ databases">
        <authorList>
            <person name="de Groot N.N."/>
        </authorList>
    </citation>
    <scope>NUCLEOTIDE SEQUENCE [LARGE SCALE GENOMIC DNA]</scope>
    <source>
        <strain evidence="3 5">DSM 25947</strain>
    </source>
</reference>
<keyword evidence="1" id="KW-0732">Signal</keyword>
<sequence>MKLKNLILLGVLLLPLFACDEADTDYTTETKLIVDIPTKSYLANFSESPETYHFDGIGIFCLGYSDELKKCPGDVVQIHPGAGSILSFETLQNNETIKELRLAISFKTQGDEYYQQIHAVDLLQEGNFLSGDSHSLVLDDVLAPLTNRLNENPRYLISIEIKGLANFNLSSDAQFAIPLIIESEYHSPRFTL</sequence>